<sequence>MLQQTMHLFDSKLHGEELVEETECSGGAPAIASHPRLHMINLIVYFINDLMIGLQPVELLEVIRRHNVHTKNLLHQQINGLP</sequence>
<gene>
    <name evidence="1" type="ordered locus">Os05g0178950</name>
    <name evidence="1" type="ORF">OSNPB_050178950</name>
</gene>
<protein>
    <submittedName>
        <fullName evidence="1">Os05g0178950 protein</fullName>
    </submittedName>
</protein>
<keyword evidence="2" id="KW-1185">Reference proteome</keyword>
<dbReference type="EMBL" id="AP014961">
    <property type="protein sequence ID" value="BAS92543.1"/>
    <property type="molecule type" value="Genomic_DNA"/>
</dbReference>
<evidence type="ECO:0000313" key="1">
    <source>
        <dbReference type="EMBL" id="BAS92543.1"/>
    </source>
</evidence>
<organism evidence="1 2">
    <name type="scientific">Oryza sativa subsp. japonica</name>
    <name type="common">Rice</name>
    <dbReference type="NCBI Taxonomy" id="39947"/>
    <lineage>
        <taxon>Eukaryota</taxon>
        <taxon>Viridiplantae</taxon>
        <taxon>Streptophyta</taxon>
        <taxon>Embryophyta</taxon>
        <taxon>Tracheophyta</taxon>
        <taxon>Spermatophyta</taxon>
        <taxon>Magnoliopsida</taxon>
        <taxon>Liliopsida</taxon>
        <taxon>Poales</taxon>
        <taxon>Poaceae</taxon>
        <taxon>BOP clade</taxon>
        <taxon>Oryzoideae</taxon>
        <taxon>Oryzeae</taxon>
        <taxon>Oryzinae</taxon>
        <taxon>Oryza</taxon>
        <taxon>Oryza sativa</taxon>
    </lineage>
</organism>
<dbReference type="PaxDb" id="39947-A0A0P0WJ18"/>
<accession>A0A0P0WJ18</accession>
<dbReference type="InParanoid" id="A0A0P0WJ18"/>
<dbReference type="AlphaFoldDB" id="A0A0P0WJ18"/>
<proteinExistence type="predicted"/>
<dbReference type="Gramene" id="Os05t0178950-00">
    <property type="protein sequence ID" value="Os05t0178950-00"/>
    <property type="gene ID" value="Os05g0178950"/>
</dbReference>
<reference evidence="1 2" key="3">
    <citation type="journal article" date="2013" name="Rice">
        <title>Improvement of the Oryza sativa Nipponbare reference genome using next generation sequence and optical map data.</title>
        <authorList>
            <person name="Kawahara Y."/>
            <person name="de la Bastide M."/>
            <person name="Hamilton J.P."/>
            <person name="Kanamori H."/>
            <person name="McCombie W.R."/>
            <person name="Ouyang S."/>
            <person name="Schwartz D.C."/>
            <person name="Tanaka T."/>
            <person name="Wu J."/>
            <person name="Zhou S."/>
            <person name="Childs K.L."/>
            <person name="Davidson R.M."/>
            <person name="Lin H."/>
            <person name="Quesada-Ocampo L."/>
            <person name="Vaillancourt B."/>
            <person name="Sakai H."/>
            <person name="Lee S.S."/>
            <person name="Kim J."/>
            <person name="Numa H."/>
            <person name="Itoh T."/>
            <person name="Buell C.R."/>
            <person name="Matsumoto T."/>
        </authorList>
    </citation>
    <scope>NUCLEOTIDE SEQUENCE [LARGE SCALE GENOMIC DNA]</scope>
    <source>
        <strain evidence="2">cv. Nipponbare</strain>
    </source>
</reference>
<evidence type="ECO:0000313" key="2">
    <source>
        <dbReference type="Proteomes" id="UP000059680"/>
    </source>
</evidence>
<dbReference type="Proteomes" id="UP000059680">
    <property type="component" value="Chromosome 5"/>
</dbReference>
<name>A0A0P0WJ18_ORYSJ</name>
<reference evidence="2" key="1">
    <citation type="journal article" date="2005" name="Nature">
        <title>The map-based sequence of the rice genome.</title>
        <authorList>
            <consortium name="International rice genome sequencing project (IRGSP)"/>
            <person name="Matsumoto T."/>
            <person name="Wu J."/>
            <person name="Kanamori H."/>
            <person name="Katayose Y."/>
            <person name="Fujisawa M."/>
            <person name="Namiki N."/>
            <person name="Mizuno H."/>
            <person name="Yamamoto K."/>
            <person name="Antonio B.A."/>
            <person name="Baba T."/>
            <person name="Sakata K."/>
            <person name="Nagamura Y."/>
            <person name="Aoki H."/>
            <person name="Arikawa K."/>
            <person name="Arita K."/>
            <person name="Bito T."/>
            <person name="Chiden Y."/>
            <person name="Fujitsuka N."/>
            <person name="Fukunaka R."/>
            <person name="Hamada M."/>
            <person name="Harada C."/>
            <person name="Hayashi A."/>
            <person name="Hijishita S."/>
            <person name="Honda M."/>
            <person name="Hosokawa S."/>
            <person name="Ichikawa Y."/>
            <person name="Idonuma A."/>
            <person name="Iijima M."/>
            <person name="Ikeda M."/>
            <person name="Ikeno M."/>
            <person name="Ito K."/>
            <person name="Ito S."/>
            <person name="Ito T."/>
            <person name="Ito Y."/>
            <person name="Ito Y."/>
            <person name="Iwabuchi A."/>
            <person name="Kamiya K."/>
            <person name="Karasawa W."/>
            <person name="Kurita K."/>
            <person name="Katagiri S."/>
            <person name="Kikuta A."/>
            <person name="Kobayashi H."/>
            <person name="Kobayashi N."/>
            <person name="Machita K."/>
            <person name="Maehara T."/>
            <person name="Masukawa M."/>
            <person name="Mizubayashi T."/>
            <person name="Mukai Y."/>
            <person name="Nagasaki H."/>
            <person name="Nagata Y."/>
            <person name="Naito S."/>
            <person name="Nakashima M."/>
            <person name="Nakama Y."/>
            <person name="Nakamichi Y."/>
            <person name="Nakamura M."/>
            <person name="Meguro A."/>
            <person name="Negishi M."/>
            <person name="Ohta I."/>
            <person name="Ohta T."/>
            <person name="Okamoto M."/>
            <person name="Ono N."/>
            <person name="Saji S."/>
            <person name="Sakaguchi M."/>
            <person name="Sakai K."/>
            <person name="Shibata M."/>
            <person name="Shimokawa T."/>
            <person name="Song J."/>
            <person name="Takazaki Y."/>
            <person name="Terasawa K."/>
            <person name="Tsugane M."/>
            <person name="Tsuji K."/>
            <person name="Ueda S."/>
            <person name="Waki K."/>
            <person name="Yamagata H."/>
            <person name="Yamamoto M."/>
            <person name="Yamamoto S."/>
            <person name="Yamane H."/>
            <person name="Yoshiki S."/>
            <person name="Yoshihara R."/>
            <person name="Yukawa K."/>
            <person name="Zhong H."/>
            <person name="Yano M."/>
            <person name="Yuan Q."/>
            <person name="Ouyang S."/>
            <person name="Liu J."/>
            <person name="Jones K.M."/>
            <person name="Gansberger K."/>
            <person name="Moffat K."/>
            <person name="Hill J."/>
            <person name="Bera J."/>
            <person name="Fadrosh D."/>
            <person name="Jin S."/>
            <person name="Johri S."/>
            <person name="Kim M."/>
            <person name="Overton L."/>
            <person name="Reardon M."/>
            <person name="Tsitrin T."/>
            <person name="Vuong H."/>
            <person name="Weaver B."/>
            <person name="Ciecko A."/>
            <person name="Tallon L."/>
            <person name="Jackson J."/>
            <person name="Pai G."/>
            <person name="Aken S.V."/>
            <person name="Utterback T."/>
            <person name="Reidmuller S."/>
            <person name="Feldblyum T."/>
            <person name="Hsiao J."/>
            <person name="Zismann V."/>
            <person name="Iobst S."/>
            <person name="de Vazeille A.R."/>
            <person name="Buell C.R."/>
            <person name="Ying K."/>
            <person name="Li Y."/>
            <person name="Lu T."/>
            <person name="Huang Y."/>
            <person name="Zhao Q."/>
            <person name="Feng Q."/>
            <person name="Zhang L."/>
            <person name="Zhu J."/>
            <person name="Weng Q."/>
            <person name="Mu J."/>
            <person name="Lu Y."/>
            <person name="Fan D."/>
            <person name="Liu Y."/>
            <person name="Guan J."/>
            <person name="Zhang Y."/>
            <person name="Yu S."/>
            <person name="Liu X."/>
            <person name="Zhang Y."/>
            <person name="Hong G."/>
            <person name="Han B."/>
            <person name="Choisne N."/>
            <person name="Demange N."/>
            <person name="Orjeda G."/>
            <person name="Samain S."/>
            <person name="Cattolico L."/>
            <person name="Pelletier E."/>
            <person name="Couloux A."/>
            <person name="Segurens B."/>
            <person name="Wincker P."/>
            <person name="D'Hont A."/>
            <person name="Scarpelli C."/>
            <person name="Weissenbach J."/>
            <person name="Salanoubat M."/>
            <person name="Quetier F."/>
            <person name="Yu Y."/>
            <person name="Kim H.R."/>
            <person name="Rambo T."/>
            <person name="Currie J."/>
            <person name="Collura K."/>
            <person name="Luo M."/>
            <person name="Yang T."/>
            <person name="Ammiraju J.S.S."/>
            <person name="Engler F."/>
            <person name="Soderlund C."/>
            <person name="Wing R.A."/>
            <person name="Palmer L.E."/>
            <person name="de la Bastide M."/>
            <person name="Spiegel L."/>
            <person name="Nascimento L."/>
            <person name="Zutavern T."/>
            <person name="O'Shaughnessy A."/>
            <person name="Dike S."/>
            <person name="Dedhia N."/>
            <person name="Preston R."/>
            <person name="Balija V."/>
            <person name="McCombie W.R."/>
            <person name="Chow T."/>
            <person name="Chen H."/>
            <person name="Chung M."/>
            <person name="Chen C."/>
            <person name="Shaw J."/>
            <person name="Wu H."/>
            <person name="Hsiao K."/>
            <person name="Chao Y."/>
            <person name="Chu M."/>
            <person name="Cheng C."/>
            <person name="Hour A."/>
            <person name="Lee P."/>
            <person name="Lin S."/>
            <person name="Lin Y."/>
            <person name="Liou J."/>
            <person name="Liu S."/>
            <person name="Hsing Y."/>
            <person name="Raghuvanshi S."/>
            <person name="Mohanty A."/>
            <person name="Bharti A.K."/>
            <person name="Gaur A."/>
            <person name="Gupta V."/>
            <person name="Kumar D."/>
            <person name="Ravi V."/>
            <person name="Vij S."/>
            <person name="Kapur A."/>
            <person name="Khurana P."/>
            <person name="Khurana P."/>
            <person name="Khurana J.P."/>
            <person name="Tyagi A.K."/>
            <person name="Gaikwad K."/>
            <person name="Singh A."/>
            <person name="Dalal V."/>
            <person name="Srivastava S."/>
            <person name="Dixit A."/>
            <person name="Pal A.K."/>
            <person name="Ghazi I.A."/>
            <person name="Yadav M."/>
            <person name="Pandit A."/>
            <person name="Bhargava A."/>
            <person name="Sureshbabu K."/>
            <person name="Batra K."/>
            <person name="Sharma T.R."/>
            <person name="Mohapatra T."/>
            <person name="Singh N.K."/>
            <person name="Messing J."/>
            <person name="Nelson A.B."/>
            <person name="Fuks G."/>
            <person name="Kavchok S."/>
            <person name="Keizer G."/>
            <person name="Linton E."/>
            <person name="Llaca V."/>
            <person name="Song R."/>
            <person name="Tanyolac B."/>
            <person name="Young S."/>
            <person name="Ho-Il K."/>
            <person name="Hahn J.H."/>
            <person name="Sangsakoo G."/>
            <person name="Vanavichit A."/>
            <person name="de Mattos Luiz.A.T."/>
            <person name="Zimmer P.D."/>
            <person name="Malone G."/>
            <person name="Dellagostin O."/>
            <person name="de Oliveira A.C."/>
            <person name="Bevan M."/>
            <person name="Bancroft I."/>
            <person name="Minx P."/>
            <person name="Cordum H."/>
            <person name="Wilson R."/>
            <person name="Cheng Z."/>
            <person name="Jin W."/>
            <person name="Jiang J."/>
            <person name="Leong S.A."/>
            <person name="Iwama H."/>
            <person name="Gojobori T."/>
            <person name="Itoh T."/>
            <person name="Niimura Y."/>
            <person name="Fujii Y."/>
            <person name="Habara T."/>
            <person name="Sakai H."/>
            <person name="Sato Y."/>
            <person name="Wilson G."/>
            <person name="Kumar K."/>
            <person name="McCouch S."/>
            <person name="Juretic N."/>
            <person name="Hoen D."/>
            <person name="Wright S."/>
            <person name="Bruskiewich R."/>
            <person name="Bureau T."/>
            <person name="Miyao A."/>
            <person name="Hirochika H."/>
            <person name="Nishikawa T."/>
            <person name="Kadowaki K."/>
            <person name="Sugiura M."/>
            <person name="Burr B."/>
            <person name="Sasaki T."/>
        </authorList>
    </citation>
    <scope>NUCLEOTIDE SEQUENCE [LARGE SCALE GENOMIC DNA]</scope>
    <source>
        <strain evidence="2">cv. Nipponbare</strain>
    </source>
</reference>
<reference evidence="1 2" key="2">
    <citation type="journal article" date="2013" name="Plant Cell Physiol.">
        <title>Rice Annotation Project Database (RAP-DB): an integrative and interactive database for rice genomics.</title>
        <authorList>
            <person name="Sakai H."/>
            <person name="Lee S.S."/>
            <person name="Tanaka T."/>
            <person name="Numa H."/>
            <person name="Kim J."/>
            <person name="Kawahara Y."/>
            <person name="Wakimoto H."/>
            <person name="Yang C.C."/>
            <person name="Iwamoto M."/>
            <person name="Abe T."/>
            <person name="Yamada Y."/>
            <person name="Muto A."/>
            <person name="Inokuchi H."/>
            <person name="Ikemura T."/>
            <person name="Matsumoto T."/>
            <person name="Sasaki T."/>
            <person name="Itoh T."/>
        </authorList>
    </citation>
    <scope>NUCLEOTIDE SEQUENCE [LARGE SCALE GENOMIC DNA]</scope>
    <source>
        <strain evidence="2">cv. Nipponbare</strain>
    </source>
</reference>